<proteinExistence type="predicted"/>
<evidence type="ECO:0000256" key="1">
    <source>
        <dbReference type="SAM" id="SignalP"/>
    </source>
</evidence>
<keyword evidence="3" id="KW-1185">Reference proteome</keyword>
<feature type="chain" id="PRO_5032854848" evidence="1">
    <location>
        <begin position="23"/>
        <end position="362"/>
    </location>
</feature>
<dbReference type="RefSeq" id="WP_168869573.1">
    <property type="nucleotide sequence ID" value="NZ_JABAIA010000001.1"/>
</dbReference>
<protein>
    <submittedName>
        <fullName evidence="2">Uncharacterized protein</fullName>
    </submittedName>
</protein>
<name>A0A847R916_9BACT</name>
<dbReference type="AlphaFoldDB" id="A0A847R916"/>
<keyword evidence="1" id="KW-0732">Signal</keyword>
<comment type="caution">
    <text evidence="2">The sequence shown here is derived from an EMBL/GenBank/DDBJ whole genome shotgun (WGS) entry which is preliminary data.</text>
</comment>
<dbReference type="Proteomes" id="UP000570474">
    <property type="component" value="Unassembled WGS sequence"/>
</dbReference>
<organism evidence="2 3">
    <name type="scientific">Chitinophaga varians</name>
    <dbReference type="NCBI Taxonomy" id="2202339"/>
    <lineage>
        <taxon>Bacteria</taxon>
        <taxon>Pseudomonadati</taxon>
        <taxon>Bacteroidota</taxon>
        <taxon>Chitinophagia</taxon>
        <taxon>Chitinophagales</taxon>
        <taxon>Chitinophagaceae</taxon>
        <taxon>Chitinophaga</taxon>
    </lineage>
</organism>
<dbReference type="EMBL" id="JABAIA010000001">
    <property type="protein sequence ID" value="NLR63579.1"/>
    <property type="molecule type" value="Genomic_DNA"/>
</dbReference>
<gene>
    <name evidence="2" type="ORF">HGH92_04590</name>
</gene>
<reference evidence="2 3" key="1">
    <citation type="submission" date="2020-04" db="EMBL/GenBank/DDBJ databases">
        <authorList>
            <person name="Yin C."/>
        </authorList>
    </citation>
    <scope>NUCLEOTIDE SEQUENCE [LARGE SCALE GENOMIC DNA]</scope>
    <source>
        <strain evidence="2 3">Ae27</strain>
    </source>
</reference>
<sequence length="362" mass="40241">MRKLLSLLILLYACNGAVQNKAAADSTVTTVKTDSAAVVAAPATKQLKVEVTGITQQEFDQYKSAYHNQIECDSLKFPVVNGQITITTDGGKVVLKNNPGVPHDEDRLDYHYAGYLQPLNRYLVQVNGYEHGYCLAIDKATGKQDTLSDMPAVSPDGKLILCSKSNPYEEYEHIPPPTQDITIYTVENNVIKKAFLQPYRWLEKELYWKDNHTVYVKSTRGEAANAPVDYLQLVVTTGTDTRPAAGTAVSAAWKGTYSTVLNKDSKDSRDHINVELKVDGDSVIYTESGFQVYSKYALTGTEKDGMLSFAFKKVLDGGSAVLEKENRFGYVRKENGKYVLECPYLDVRTGATKKEIYPLDKK</sequence>
<accession>A0A847R916</accession>
<evidence type="ECO:0000313" key="3">
    <source>
        <dbReference type="Proteomes" id="UP000570474"/>
    </source>
</evidence>
<evidence type="ECO:0000313" key="2">
    <source>
        <dbReference type="EMBL" id="NLR63579.1"/>
    </source>
</evidence>
<feature type="signal peptide" evidence="1">
    <location>
        <begin position="1"/>
        <end position="22"/>
    </location>
</feature>